<protein>
    <submittedName>
        <fullName evidence="4">Histidine phosphatase family protein</fullName>
    </submittedName>
</protein>
<organism evidence="4 5">
    <name type="scientific">Inquilinus limosus</name>
    <dbReference type="NCBI Taxonomy" id="171674"/>
    <lineage>
        <taxon>Bacteria</taxon>
        <taxon>Pseudomonadati</taxon>
        <taxon>Pseudomonadota</taxon>
        <taxon>Alphaproteobacteria</taxon>
        <taxon>Rhodospirillales</taxon>
        <taxon>Rhodospirillaceae</taxon>
        <taxon>Inquilinus</taxon>
    </lineage>
</organism>
<evidence type="ECO:0000313" key="4">
    <source>
        <dbReference type="EMBL" id="OWJ55905.1"/>
    </source>
</evidence>
<dbReference type="Gene3D" id="3.40.50.1240">
    <property type="entry name" value="Phosphoglycerate mutase-like"/>
    <property type="match status" value="1"/>
</dbReference>
<keyword evidence="5" id="KW-1185">Reference proteome</keyword>
<feature type="active site" description="Proton donor/acceptor" evidence="2">
    <location>
        <position position="83"/>
    </location>
</feature>
<dbReference type="Proteomes" id="UP000196655">
    <property type="component" value="Unassembled WGS sequence"/>
</dbReference>
<dbReference type="AlphaFoldDB" id="A0A211YS60"/>
<dbReference type="InterPro" id="IPR051695">
    <property type="entry name" value="Phosphoglycerate_Mutase"/>
</dbReference>
<dbReference type="Pfam" id="PF00300">
    <property type="entry name" value="His_Phos_1"/>
    <property type="match status" value="1"/>
</dbReference>
<dbReference type="GO" id="GO:0004331">
    <property type="term" value="F:fructose-2,6-bisphosphate 2-phosphatase activity"/>
    <property type="evidence" value="ECO:0007669"/>
    <property type="project" value="TreeGrafter"/>
</dbReference>
<dbReference type="GO" id="GO:0043456">
    <property type="term" value="P:regulation of pentose-phosphate shunt"/>
    <property type="evidence" value="ECO:0007669"/>
    <property type="project" value="TreeGrafter"/>
</dbReference>
<dbReference type="GO" id="GO:0045820">
    <property type="term" value="P:negative regulation of glycolytic process"/>
    <property type="evidence" value="ECO:0007669"/>
    <property type="project" value="TreeGrafter"/>
</dbReference>
<sequence>MAVTLVYETHSTTEDNEAGIATGWRPGRLSEAGRAQAARLGLRRRDDGLAAVFVSDLARAVETATIALAGSPLPVHQDSRLRECDYGALTGCPADRLAAARARHVDRPFPGGQSYRQVAEATAGFLRDLRDGWDGARILVIAHSANLWALEHLLAGARLEDLARAPPPWRPGWTYVVP</sequence>
<dbReference type="SUPFAM" id="SSF53254">
    <property type="entry name" value="Phosphoglycerate mutase-like"/>
    <property type="match status" value="1"/>
</dbReference>
<dbReference type="OrthoDB" id="9781415at2"/>
<dbReference type="CDD" id="cd07067">
    <property type="entry name" value="HP_PGM_like"/>
    <property type="match status" value="1"/>
</dbReference>
<feature type="active site" description="Tele-phosphohistidine intermediate" evidence="2">
    <location>
        <position position="10"/>
    </location>
</feature>
<dbReference type="InterPro" id="IPR013078">
    <property type="entry name" value="His_Pase_superF_clade-1"/>
</dbReference>
<evidence type="ECO:0000313" key="5">
    <source>
        <dbReference type="Proteomes" id="UP000196655"/>
    </source>
</evidence>
<feature type="binding site" evidence="3">
    <location>
        <begin position="22"/>
        <end position="23"/>
    </location>
    <ligand>
        <name>substrate</name>
    </ligand>
</feature>
<dbReference type="GO" id="GO:0005829">
    <property type="term" value="C:cytosol"/>
    <property type="evidence" value="ECO:0007669"/>
    <property type="project" value="TreeGrafter"/>
</dbReference>
<keyword evidence="1" id="KW-0378">Hydrolase</keyword>
<dbReference type="PANTHER" id="PTHR46517:SF1">
    <property type="entry name" value="FRUCTOSE-2,6-BISPHOSPHATASE TIGAR"/>
    <property type="match status" value="1"/>
</dbReference>
<proteinExistence type="predicted"/>
<gene>
    <name evidence="4" type="ORF">BWR60_35620</name>
</gene>
<evidence type="ECO:0000256" key="2">
    <source>
        <dbReference type="PIRSR" id="PIRSR613078-1"/>
    </source>
</evidence>
<dbReference type="EMBL" id="NHON01000190">
    <property type="protein sequence ID" value="OWJ55905.1"/>
    <property type="molecule type" value="Genomic_DNA"/>
</dbReference>
<dbReference type="SMART" id="SM00855">
    <property type="entry name" value="PGAM"/>
    <property type="match status" value="1"/>
</dbReference>
<dbReference type="RefSeq" id="WP_088158041.1">
    <property type="nucleotide sequence ID" value="NZ_NHON01000190.1"/>
</dbReference>
<comment type="caution">
    <text evidence="4">The sequence shown here is derived from an EMBL/GenBank/DDBJ whole genome shotgun (WGS) entry which is preliminary data.</text>
</comment>
<feature type="binding site" evidence="3">
    <location>
        <begin position="83"/>
        <end position="86"/>
    </location>
    <ligand>
        <name>substrate</name>
    </ligand>
</feature>
<accession>A0A211YS60</accession>
<dbReference type="InterPro" id="IPR029033">
    <property type="entry name" value="His_PPase_superfam"/>
</dbReference>
<evidence type="ECO:0000256" key="3">
    <source>
        <dbReference type="PIRSR" id="PIRSR613078-2"/>
    </source>
</evidence>
<reference evidence="5" key="1">
    <citation type="submission" date="2017-05" db="EMBL/GenBank/DDBJ databases">
        <authorList>
            <person name="Macchi M."/>
            <person name="Festa S."/>
            <person name="Coppotelli B.M."/>
            <person name="Morelli I.S."/>
        </authorList>
    </citation>
    <scope>NUCLEOTIDE SEQUENCE [LARGE SCALE GENOMIC DNA]</scope>
    <source>
        <strain evidence="5">I</strain>
    </source>
</reference>
<dbReference type="PANTHER" id="PTHR46517">
    <property type="entry name" value="FRUCTOSE-2,6-BISPHOSPHATASE TIGAR"/>
    <property type="match status" value="1"/>
</dbReference>
<name>A0A211YS60_9PROT</name>
<evidence type="ECO:0000256" key="1">
    <source>
        <dbReference type="ARBA" id="ARBA00022801"/>
    </source>
</evidence>
<feature type="binding site" evidence="3">
    <location>
        <position position="59"/>
    </location>
    <ligand>
        <name>substrate</name>
    </ligand>
</feature>